<comment type="subcellular location">
    <subcellularLocation>
        <location evidence="1 8">Cell outer membrane</location>
        <topology evidence="1 8">Multi-pass membrane protein</topology>
    </subcellularLocation>
</comment>
<dbReference type="PROSITE" id="PS52016">
    <property type="entry name" value="TONB_DEPENDENT_REC_3"/>
    <property type="match status" value="1"/>
</dbReference>
<evidence type="ECO:0000256" key="5">
    <source>
        <dbReference type="ARBA" id="ARBA00023077"/>
    </source>
</evidence>
<keyword evidence="13" id="KW-0675">Receptor</keyword>
<dbReference type="InterPro" id="IPR036942">
    <property type="entry name" value="Beta-barrel_TonB_sf"/>
</dbReference>
<evidence type="ECO:0000256" key="6">
    <source>
        <dbReference type="ARBA" id="ARBA00023136"/>
    </source>
</evidence>
<evidence type="ECO:0000256" key="1">
    <source>
        <dbReference type="ARBA" id="ARBA00004571"/>
    </source>
</evidence>
<dbReference type="Pfam" id="PF00593">
    <property type="entry name" value="TonB_dep_Rec_b-barrel"/>
    <property type="match status" value="1"/>
</dbReference>
<proteinExistence type="inferred from homology"/>
<dbReference type="InterPro" id="IPR037066">
    <property type="entry name" value="Plug_dom_sf"/>
</dbReference>
<dbReference type="PANTHER" id="PTHR47234:SF2">
    <property type="entry name" value="TONB-DEPENDENT RECEPTOR"/>
    <property type="match status" value="1"/>
</dbReference>
<dbReference type="Proteomes" id="UP000727456">
    <property type="component" value="Unassembled WGS sequence"/>
</dbReference>
<accession>A0ABX0TQ93</accession>
<keyword evidence="4 8" id="KW-0812">Transmembrane</keyword>
<dbReference type="Gene3D" id="2.40.170.20">
    <property type="entry name" value="TonB-dependent receptor, beta-barrel domain"/>
    <property type="match status" value="1"/>
</dbReference>
<evidence type="ECO:0000256" key="2">
    <source>
        <dbReference type="ARBA" id="ARBA00022448"/>
    </source>
</evidence>
<reference evidence="13 14" key="1">
    <citation type="submission" date="2020-03" db="EMBL/GenBank/DDBJ databases">
        <title>Genomic Encyclopedia of Type Strains, Phase III (KMG-III): the genomes of soil and plant-associated and newly described type strains.</title>
        <authorList>
            <person name="Whitman W."/>
        </authorList>
    </citation>
    <scope>NUCLEOTIDE SEQUENCE [LARGE SCALE GENOMIC DNA]</scope>
    <source>
        <strain evidence="13 14">CECT 8804</strain>
    </source>
</reference>
<dbReference type="Gene3D" id="2.170.130.10">
    <property type="entry name" value="TonB-dependent receptor, plug domain"/>
    <property type="match status" value="1"/>
</dbReference>
<evidence type="ECO:0000256" key="9">
    <source>
        <dbReference type="RuleBase" id="RU003357"/>
    </source>
</evidence>
<evidence type="ECO:0000256" key="7">
    <source>
        <dbReference type="ARBA" id="ARBA00023237"/>
    </source>
</evidence>
<protein>
    <submittedName>
        <fullName evidence="13">Outer membrane receptor protein involved in Fe transport</fullName>
    </submittedName>
</protein>
<keyword evidence="3 8" id="KW-1134">Transmembrane beta strand</keyword>
<evidence type="ECO:0000259" key="11">
    <source>
        <dbReference type="Pfam" id="PF00593"/>
    </source>
</evidence>
<keyword evidence="14" id="KW-1185">Reference proteome</keyword>
<feature type="domain" description="TonB-dependent receptor-like beta-barrel" evidence="11">
    <location>
        <begin position="405"/>
        <end position="949"/>
    </location>
</feature>
<evidence type="ECO:0000256" key="4">
    <source>
        <dbReference type="ARBA" id="ARBA00022692"/>
    </source>
</evidence>
<keyword evidence="2 8" id="KW-0813">Transport</keyword>
<keyword evidence="10" id="KW-0732">Signal</keyword>
<feature type="chain" id="PRO_5047307984" evidence="10">
    <location>
        <begin position="31"/>
        <end position="984"/>
    </location>
</feature>
<dbReference type="EMBL" id="JAAOZC010000002">
    <property type="protein sequence ID" value="NIJ07596.1"/>
    <property type="molecule type" value="Genomic_DNA"/>
</dbReference>
<name>A0ABX0TQ93_9SPHN</name>
<dbReference type="Pfam" id="PF07715">
    <property type="entry name" value="Plug"/>
    <property type="match status" value="1"/>
</dbReference>
<feature type="domain" description="TonB-dependent receptor plug" evidence="12">
    <location>
        <begin position="66"/>
        <end position="174"/>
    </location>
</feature>
<evidence type="ECO:0000256" key="8">
    <source>
        <dbReference type="PROSITE-ProRule" id="PRU01360"/>
    </source>
</evidence>
<gene>
    <name evidence="13" type="ORF">FHS31_001192</name>
</gene>
<dbReference type="InterPro" id="IPR000531">
    <property type="entry name" value="Beta-barrel_TonB"/>
</dbReference>
<evidence type="ECO:0000313" key="13">
    <source>
        <dbReference type="EMBL" id="NIJ07596.1"/>
    </source>
</evidence>
<dbReference type="InterPro" id="IPR012910">
    <property type="entry name" value="Plug_dom"/>
</dbReference>
<organism evidence="13 14">
    <name type="scientific">Sphingomonas vulcanisoli</name>
    <dbReference type="NCBI Taxonomy" id="1658060"/>
    <lineage>
        <taxon>Bacteria</taxon>
        <taxon>Pseudomonadati</taxon>
        <taxon>Pseudomonadota</taxon>
        <taxon>Alphaproteobacteria</taxon>
        <taxon>Sphingomonadales</taxon>
        <taxon>Sphingomonadaceae</taxon>
        <taxon>Sphingomonas</taxon>
    </lineage>
</organism>
<dbReference type="PANTHER" id="PTHR47234">
    <property type="match status" value="1"/>
</dbReference>
<evidence type="ECO:0000256" key="3">
    <source>
        <dbReference type="ARBA" id="ARBA00022452"/>
    </source>
</evidence>
<sequence length="984" mass="103765">MMMRQIGRDRVLSTSLLSLAIALGADPALAQNATPAAPAEPAEAASTAAEIVVTGSLIQRPNNTAVSPIVSVSDLALKQSGTATLQDALNQYPSFTTGGNAATGGQGTGGRASINLHGLGTNRNLVLLDGRRLPVSDINGNVDINILPEAIIGGVDVITGGASAVYGSDAMSGVVNFKTVRSLDGIQLDAMNTISQRGDAFKFNGSLAFGTKFAEDRGHVVAAFTYAQQDPVNGSSRSFFNDKTPSSFLGTGTFVPSATNAPTAAAEAAIFARYGVTTAINPLLNLGFNNDGSLFVQTGAVNYRGLVNANGYSIVSGNVRMPVGQQIDFYNGMKRKTAFVKGDYELAPNITAYGQFMYVDLNVHTASGKSLTQFGTLTTIPVTNLFIPADLRTLLASRPNPTAAFTWNGRYVGVPDKNWDEHYFVQQYLGGVKGKIAPGWTFDAFVSYDQTQHDQTLHSAIVKSKVQTLLNAPDGGASLCAGGFNPFGDANMRNISTACANYITKDAFSPEKLTQTQAQAQINGSLFDLGAGKAQIALVADYRKNTYSYVPDSDLAAQNIEAVIASSAASGKIEVKEFAAQLDVPLIADKPFIRELGIGAAARVSDYSTSGHVTSYEADLRWRPVREVLLRGSYQRAVRAPNIGELFAPASGTQLVIGTPPASIGDPCDVRSTARTGGNAAQVTALCVAQGVPAAAASSYTFPTTATGQTVTGNLGLTPEEATTFNFGAVINSPVHSGFFSDVSLSVDYYNIRIKNVISTVPGLTVLSKCFNLDGTNPGYDANNSYCRLIQRDNTGQIVTVATPYLNLGGLKTDGVEVQVHWGTPAPFLGMTGKVYVDAAVGWLHKYQVQLLPNGAFLDYTGISNGGAGTGSVPPRATPTWKTLTTFGYRSNNVGVGLRWRYQNAMADVSSVLTPATASAGVGAYSLWDMFASLKINSRFELRGGVNNLFDKGLPLVTSSQNGTDTALYDPIGRSFYMGAKVNF</sequence>
<keyword evidence="7 8" id="KW-0998">Cell outer membrane</keyword>
<dbReference type="InterPro" id="IPR039426">
    <property type="entry name" value="TonB-dep_rcpt-like"/>
</dbReference>
<keyword evidence="5 9" id="KW-0798">TonB box</keyword>
<evidence type="ECO:0000313" key="14">
    <source>
        <dbReference type="Proteomes" id="UP000727456"/>
    </source>
</evidence>
<evidence type="ECO:0000259" key="12">
    <source>
        <dbReference type="Pfam" id="PF07715"/>
    </source>
</evidence>
<comment type="similarity">
    <text evidence="8 9">Belongs to the TonB-dependent receptor family.</text>
</comment>
<keyword evidence="6 8" id="KW-0472">Membrane</keyword>
<comment type="caution">
    <text evidence="13">The sequence shown here is derived from an EMBL/GenBank/DDBJ whole genome shotgun (WGS) entry which is preliminary data.</text>
</comment>
<feature type="signal peptide" evidence="10">
    <location>
        <begin position="1"/>
        <end position="30"/>
    </location>
</feature>
<evidence type="ECO:0000256" key="10">
    <source>
        <dbReference type="SAM" id="SignalP"/>
    </source>
</evidence>
<dbReference type="SUPFAM" id="SSF56935">
    <property type="entry name" value="Porins"/>
    <property type="match status" value="1"/>
</dbReference>